<reference evidence="1 2" key="1">
    <citation type="submission" date="2023-05" db="EMBL/GenBank/DDBJ databases">
        <title>B98-5 Cell Line De Novo Hybrid Assembly: An Optical Mapping Approach.</title>
        <authorList>
            <person name="Kananen K."/>
            <person name="Auerbach J.A."/>
            <person name="Kautto E."/>
            <person name="Blachly J.S."/>
        </authorList>
    </citation>
    <scope>NUCLEOTIDE SEQUENCE [LARGE SCALE GENOMIC DNA]</scope>
    <source>
        <strain evidence="1">B95-8</strain>
        <tissue evidence="1">Cell line</tissue>
    </source>
</reference>
<organism evidence="1 2">
    <name type="scientific">Saguinus oedipus</name>
    <name type="common">Cotton-top tamarin</name>
    <name type="synonym">Oedipomidas oedipus</name>
    <dbReference type="NCBI Taxonomy" id="9490"/>
    <lineage>
        <taxon>Eukaryota</taxon>
        <taxon>Metazoa</taxon>
        <taxon>Chordata</taxon>
        <taxon>Craniata</taxon>
        <taxon>Vertebrata</taxon>
        <taxon>Euteleostomi</taxon>
        <taxon>Mammalia</taxon>
        <taxon>Eutheria</taxon>
        <taxon>Euarchontoglires</taxon>
        <taxon>Primates</taxon>
        <taxon>Haplorrhini</taxon>
        <taxon>Platyrrhini</taxon>
        <taxon>Cebidae</taxon>
        <taxon>Callitrichinae</taxon>
        <taxon>Saguinus</taxon>
    </lineage>
</organism>
<accession>A0ABQ9V7D5</accession>
<dbReference type="Proteomes" id="UP001266305">
    <property type="component" value="Unassembled WGS sequence"/>
</dbReference>
<proteinExistence type="predicted"/>
<dbReference type="Gene3D" id="3.40.50.300">
    <property type="entry name" value="P-loop containing nucleotide triphosphate hydrolases"/>
    <property type="match status" value="1"/>
</dbReference>
<dbReference type="SUPFAM" id="SSF52540">
    <property type="entry name" value="P-loop containing nucleoside triphosphate hydrolases"/>
    <property type="match status" value="1"/>
</dbReference>
<evidence type="ECO:0000313" key="1">
    <source>
        <dbReference type="EMBL" id="KAK2104317.1"/>
    </source>
</evidence>
<dbReference type="EMBL" id="JASSZA010000008">
    <property type="protein sequence ID" value="KAK2104317.1"/>
    <property type="molecule type" value="Genomic_DNA"/>
</dbReference>
<sequence>MSELEETSLGYSCSIEMQSLTCYQQHSVGRRGGSALFLLRDSSRFINQADTAFYHTKGDTFHLYMIYTFCLQMREYEKQDHAALFFTKHIEIISLIGAQCYLECSALTQKGLKTVFDEAILTIFHPKKKKKRCSEGHSCCSII</sequence>
<keyword evidence="2" id="KW-1185">Reference proteome</keyword>
<protein>
    <submittedName>
        <fullName evidence="1">Uncharacterized protein</fullName>
    </submittedName>
</protein>
<gene>
    <name evidence="1" type="ORF">P7K49_018173</name>
</gene>
<comment type="caution">
    <text evidence="1">The sequence shown here is derived from an EMBL/GenBank/DDBJ whole genome shotgun (WGS) entry which is preliminary data.</text>
</comment>
<dbReference type="InterPro" id="IPR027417">
    <property type="entry name" value="P-loop_NTPase"/>
</dbReference>
<evidence type="ECO:0000313" key="2">
    <source>
        <dbReference type="Proteomes" id="UP001266305"/>
    </source>
</evidence>
<name>A0ABQ9V7D5_SAGOE</name>